<protein>
    <recommendedName>
        <fullName evidence="4">HTH marR-type domain-containing protein</fullName>
    </recommendedName>
</protein>
<keyword evidence="2" id="KW-0238">DNA-binding</keyword>
<name>A0A9W6HVN9_9ACTN</name>
<feature type="domain" description="HTH marR-type" evidence="4">
    <location>
        <begin position="4"/>
        <end position="136"/>
    </location>
</feature>
<accession>A0A9W6HVN9</accession>
<dbReference type="SMART" id="SM00347">
    <property type="entry name" value="HTH_MARR"/>
    <property type="match status" value="1"/>
</dbReference>
<evidence type="ECO:0000256" key="3">
    <source>
        <dbReference type="ARBA" id="ARBA00023163"/>
    </source>
</evidence>
<dbReference type="SUPFAM" id="SSF46785">
    <property type="entry name" value="Winged helix' DNA-binding domain"/>
    <property type="match status" value="1"/>
</dbReference>
<dbReference type="GO" id="GO:0003677">
    <property type="term" value="F:DNA binding"/>
    <property type="evidence" value="ECO:0007669"/>
    <property type="project" value="UniProtKB-KW"/>
</dbReference>
<reference evidence="5" key="1">
    <citation type="journal article" date="2014" name="Int. J. Syst. Evol. Microbiol.">
        <title>Complete genome sequence of Corynebacterium casei LMG S-19264T (=DSM 44701T), isolated from a smear-ripened cheese.</title>
        <authorList>
            <consortium name="US DOE Joint Genome Institute (JGI-PGF)"/>
            <person name="Walter F."/>
            <person name="Albersmeier A."/>
            <person name="Kalinowski J."/>
            <person name="Ruckert C."/>
        </authorList>
    </citation>
    <scope>NUCLEOTIDE SEQUENCE</scope>
    <source>
        <strain evidence="5">VKM Ac-2007</strain>
    </source>
</reference>
<keyword evidence="1" id="KW-0805">Transcription regulation</keyword>
<dbReference type="InterPro" id="IPR000835">
    <property type="entry name" value="HTH_MarR-typ"/>
</dbReference>
<dbReference type="InterPro" id="IPR036390">
    <property type="entry name" value="WH_DNA-bd_sf"/>
</dbReference>
<dbReference type="PANTHER" id="PTHR42756">
    <property type="entry name" value="TRANSCRIPTIONAL REGULATOR, MARR"/>
    <property type="match status" value="1"/>
</dbReference>
<gene>
    <name evidence="5" type="ORF">GCM10017600_02970</name>
</gene>
<dbReference type="EMBL" id="BSEV01000001">
    <property type="protein sequence ID" value="GLK06892.1"/>
    <property type="molecule type" value="Genomic_DNA"/>
</dbReference>
<proteinExistence type="predicted"/>
<dbReference type="PANTHER" id="PTHR42756:SF1">
    <property type="entry name" value="TRANSCRIPTIONAL REPRESSOR OF EMRAB OPERON"/>
    <property type="match status" value="1"/>
</dbReference>
<dbReference type="GO" id="GO:0003700">
    <property type="term" value="F:DNA-binding transcription factor activity"/>
    <property type="evidence" value="ECO:0007669"/>
    <property type="project" value="InterPro"/>
</dbReference>
<evidence type="ECO:0000313" key="5">
    <source>
        <dbReference type="EMBL" id="GLK06892.1"/>
    </source>
</evidence>
<evidence type="ECO:0000256" key="1">
    <source>
        <dbReference type="ARBA" id="ARBA00023015"/>
    </source>
</evidence>
<dbReference type="Gene3D" id="1.10.10.10">
    <property type="entry name" value="Winged helix-like DNA-binding domain superfamily/Winged helix DNA-binding domain"/>
    <property type="match status" value="1"/>
</dbReference>
<dbReference type="PRINTS" id="PR00598">
    <property type="entry name" value="HTHMARR"/>
</dbReference>
<keyword evidence="3" id="KW-0804">Transcription</keyword>
<dbReference type="RefSeq" id="WP_271216333.1">
    <property type="nucleotide sequence ID" value="NZ_BAAAVD010000006.1"/>
</dbReference>
<sequence>MPVSERLGSHLKRAAQALSAAKQATLKQAGLTVPQYAALLYLSDNPGMSAAALARACAVTPPTMNTVLKNLQEQGLIERTPHEWHRNILETRLTEKGERVLADADPRAVRVERGLAAEFSQEERETLVALLGRCIGFLESARQAEH</sequence>
<keyword evidence="6" id="KW-1185">Reference proteome</keyword>
<dbReference type="Proteomes" id="UP001143474">
    <property type="component" value="Unassembled WGS sequence"/>
</dbReference>
<dbReference type="PROSITE" id="PS50995">
    <property type="entry name" value="HTH_MARR_2"/>
    <property type="match status" value="1"/>
</dbReference>
<evidence type="ECO:0000313" key="6">
    <source>
        <dbReference type="Proteomes" id="UP001143474"/>
    </source>
</evidence>
<dbReference type="InterPro" id="IPR036388">
    <property type="entry name" value="WH-like_DNA-bd_sf"/>
</dbReference>
<reference evidence="5" key="2">
    <citation type="submission" date="2023-01" db="EMBL/GenBank/DDBJ databases">
        <authorList>
            <person name="Sun Q."/>
            <person name="Evtushenko L."/>
        </authorList>
    </citation>
    <scope>NUCLEOTIDE SEQUENCE</scope>
    <source>
        <strain evidence="5">VKM Ac-2007</strain>
    </source>
</reference>
<comment type="caution">
    <text evidence="5">The sequence shown here is derived from an EMBL/GenBank/DDBJ whole genome shotgun (WGS) entry which is preliminary data.</text>
</comment>
<evidence type="ECO:0000259" key="4">
    <source>
        <dbReference type="PROSITE" id="PS50995"/>
    </source>
</evidence>
<evidence type="ECO:0000256" key="2">
    <source>
        <dbReference type="ARBA" id="ARBA00023125"/>
    </source>
</evidence>
<dbReference type="AlphaFoldDB" id="A0A9W6HVN9"/>
<organism evidence="5 6">
    <name type="scientific">Streptosporangium carneum</name>
    <dbReference type="NCBI Taxonomy" id="47481"/>
    <lineage>
        <taxon>Bacteria</taxon>
        <taxon>Bacillati</taxon>
        <taxon>Actinomycetota</taxon>
        <taxon>Actinomycetes</taxon>
        <taxon>Streptosporangiales</taxon>
        <taxon>Streptosporangiaceae</taxon>
        <taxon>Streptosporangium</taxon>
    </lineage>
</organism>
<dbReference type="Pfam" id="PF12802">
    <property type="entry name" value="MarR_2"/>
    <property type="match status" value="1"/>
</dbReference>